<evidence type="ECO:0000259" key="7">
    <source>
        <dbReference type="SMART" id="SM00642"/>
    </source>
</evidence>
<comment type="similarity">
    <text evidence="6">Belongs to the glycosyl hydrolase 13 family. GlgE subfamily.</text>
</comment>
<feature type="binding site" evidence="6">
    <location>
        <begin position="524"/>
        <end position="525"/>
    </location>
    <ligand>
        <name>alpha-maltose 1-phosphate</name>
        <dbReference type="ChEBI" id="CHEBI:63576"/>
    </ligand>
</feature>
<dbReference type="CDD" id="cd11344">
    <property type="entry name" value="AmyAc_GlgE_like"/>
    <property type="match status" value="1"/>
</dbReference>
<proteinExistence type="inferred from homology"/>
<dbReference type="SUPFAM" id="SSF51445">
    <property type="entry name" value="(Trans)glycosidases"/>
    <property type="match status" value="1"/>
</dbReference>
<dbReference type="Gene3D" id="2.60.40.1180">
    <property type="entry name" value="Golgi alpha-mannosidase II"/>
    <property type="match status" value="1"/>
</dbReference>
<dbReference type="InterPro" id="IPR021828">
    <property type="entry name" value="GlgE_dom_N/S"/>
</dbReference>
<dbReference type="SMART" id="SM00642">
    <property type="entry name" value="Aamy"/>
    <property type="match status" value="1"/>
</dbReference>
<dbReference type="GO" id="GO:0016758">
    <property type="term" value="F:hexosyltransferase activity"/>
    <property type="evidence" value="ECO:0007669"/>
    <property type="project" value="UniProtKB-UniRule"/>
</dbReference>
<dbReference type="InterPro" id="IPR006047">
    <property type="entry name" value="GH13_cat_dom"/>
</dbReference>
<dbReference type="InterPro" id="IPR049171">
    <property type="entry name" value="GLGE_C"/>
</dbReference>
<protein>
    <recommendedName>
        <fullName evidence="6">Alpha-1,4-glucan:maltose-1-phosphate maltosyltransferase</fullName>
        <shortName evidence="6">GMPMT</shortName>
        <ecNumber evidence="6">2.4.99.16</ecNumber>
    </recommendedName>
    <alternativeName>
        <fullName evidence="6">(1-&gt;4)-alpha-D-glucan:maltose-1-phosphate alpha-D-maltosyltransferase</fullName>
    </alternativeName>
</protein>
<comment type="function">
    <text evidence="6">Maltosyltransferase that uses maltose 1-phosphate (M1P) as the sugar donor to elongate linear or branched alpha-(1-&gt;4)-glucans. Is involved in a branched alpha-glucan biosynthetic pathway from trehalose, together with TreS, Mak and GlgB.</text>
</comment>
<evidence type="ECO:0000256" key="5">
    <source>
        <dbReference type="ARBA" id="ARBA00048735"/>
    </source>
</evidence>
<evidence type="ECO:0000313" key="9">
    <source>
        <dbReference type="Proteomes" id="UP000318416"/>
    </source>
</evidence>
<gene>
    <name evidence="6" type="primary">glgE</name>
    <name evidence="8" type="ORF">FB465_5558</name>
</gene>
<dbReference type="GO" id="GO:0004553">
    <property type="term" value="F:hydrolase activity, hydrolyzing O-glycosyl compounds"/>
    <property type="evidence" value="ECO:0007669"/>
    <property type="project" value="InterPro"/>
</dbReference>
<feature type="domain" description="Glycosyl hydrolase family 13 catalytic" evidence="7">
    <location>
        <begin position="199"/>
        <end position="553"/>
    </location>
</feature>
<accession>A0A561EXR8</accession>
<evidence type="ECO:0000256" key="1">
    <source>
        <dbReference type="ARBA" id="ARBA00011738"/>
    </source>
</evidence>
<keyword evidence="3 6" id="KW-0808">Transferase</keyword>
<evidence type="ECO:0000256" key="3">
    <source>
        <dbReference type="ARBA" id="ARBA00022679"/>
    </source>
</evidence>
<feature type="binding site" evidence="6">
    <location>
        <position position="315"/>
    </location>
    <ligand>
        <name>alpha-maltose 1-phosphate</name>
        <dbReference type="ChEBI" id="CHEBI:63576"/>
    </ligand>
</feature>
<comment type="caution">
    <text evidence="8">The sequence shown here is derived from an EMBL/GenBank/DDBJ whole genome shotgun (WGS) entry which is preliminary data.</text>
</comment>
<dbReference type="OrthoDB" id="9805159at2"/>
<sequence>MIGRLVIDDVSPAVSGGRYPARAVVGEHIPIEATVWREGHDALAASVIWRRADEEAPGAALPMSLADAGLDRWKATVIPDGPGLWTYRVDAWSDPWASWRRAVSAKLDDGQGAEALANDLETGARLLERYARRADPGHRPRLLRAAGRLRDDRAPLAQRVSDALHEETAEIVARSPLRDLLTRGVPHQIWVDRPLALAGAWYELFPRSTGGRNAAGNPVHGTFATAAADLPRIADMGFDVVYLPPIHPIGRTHRKGPNNALTAGVGDVGSPWAIGSEEGGHDAVHPDLGTIEDFDAFVARARSLGLEVALDLAFQCSPDHPWVREHPEWFTTRPDGTIAFAENPPKAYQDIYPLNFDNDPAGLYAELLRVVLFWVGHGVTVFRVDNPHTKPVDFWHWLIGQVKERHPDVLFLAEAFTRPAVLQGLAKAGFTQSYTYFTWRTAKQELTDYLTELVGTVDFLHPNFFVTTPDILPEHLQQGSPAAFALRAALAALLSPAWGLYSGYELYEHRALHQGSEEYLDSEKYELRPRDWARASAEGRSLQPWITRLNGLRREHPALRRLRGLRFHTVDNDALIAFSKHDPATGDTVLCVVTLDPEQVEEGVLTLEPPLPGLEPDGTVSAHDALSGEPVTLGDSTLKIDPAESVARIFTWNGHE</sequence>
<keyword evidence="4 6" id="KW-0119">Carbohydrate metabolism</keyword>
<feature type="site" description="Transition state stabilizer" evidence="6">
    <location>
        <position position="470"/>
    </location>
</feature>
<dbReference type="EC" id="2.4.99.16" evidence="6"/>
<feature type="binding site" evidence="6">
    <location>
        <position position="386"/>
    </location>
    <ligand>
        <name>alpha-maltose 1-phosphate</name>
        <dbReference type="ChEBI" id="CHEBI:63576"/>
    </ligand>
</feature>
<dbReference type="PANTHER" id="PTHR47786:SF2">
    <property type="entry name" value="GLYCOSYL HYDROLASE FAMILY 13 CATALYTIC DOMAIN-CONTAINING PROTEIN"/>
    <property type="match status" value="1"/>
</dbReference>
<evidence type="ECO:0000256" key="2">
    <source>
        <dbReference type="ARBA" id="ARBA00022676"/>
    </source>
</evidence>
<dbReference type="Proteomes" id="UP000318416">
    <property type="component" value="Unassembled WGS sequence"/>
</dbReference>
<dbReference type="InterPro" id="IPR017853">
    <property type="entry name" value="GH"/>
</dbReference>
<dbReference type="HAMAP" id="MF_02124">
    <property type="entry name" value="GlgE"/>
    <property type="match status" value="1"/>
</dbReference>
<dbReference type="InterPro" id="IPR013780">
    <property type="entry name" value="Glyco_hydro_b"/>
</dbReference>
<dbReference type="Pfam" id="PF11896">
    <property type="entry name" value="GlgE_dom_N_S"/>
    <property type="match status" value="1"/>
</dbReference>
<name>A0A561EXR8_9ACTN</name>
<dbReference type="Gene3D" id="2.60.40.10">
    <property type="entry name" value="Immunoglobulins"/>
    <property type="match status" value="1"/>
</dbReference>
<evidence type="ECO:0000256" key="4">
    <source>
        <dbReference type="ARBA" id="ARBA00023277"/>
    </source>
</evidence>
<dbReference type="GO" id="GO:0030979">
    <property type="term" value="P:alpha-glucan biosynthetic process"/>
    <property type="evidence" value="ECO:0007669"/>
    <property type="project" value="UniProtKB-UniRule"/>
</dbReference>
<dbReference type="RefSeq" id="WP_145794727.1">
    <property type="nucleotide sequence ID" value="NZ_BAAABR010000047.1"/>
</dbReference>
<comment type="catalytic activity">
    <reaction evidence="5 6">
        <text>alpha-maltose 1-phosphate + [(1-&gt;4)-alpha-D-glucosyl](n) = [(1-&gt;4)-alpha-D-glucosyl](n+2) + phosphate</text>
        <dbReference type="Rhea" id="RHEA:42692"/>
        <dbReference type="Rhea" id="RHEA-COMP:9584"/>
        <dbReference type="Rhea" id="RHEA-COMP:10183"/>
        <dbReference type="ChEBI" id="CHEBI:15444"/>
        <dbReference type="ChEBI" id="CHEBI:43474"/>
        <dbReference type="ChEBI" id="CHEBI:63576"/>
        <dbReference type="EC" id="2.4.99.16"/>
    </reaction>
</comment>
<dbReference type="EMBL" id="VIVR01000001">
    <property type="protein sequence ID" value="TWE20406.1"/>
    <property type="molecule type" value="Genomic_DNA"/>
</dbReference>
<feature type="binding site" evidence="6">
    <location>
        <position position="255"/>
    </location>
    <ligand>
        <name>alpha-maltose 1-phosphate</name>
        <dbReference type="ChEBI" id="CHEBI:63576"/>
    </ligand>
</feature>
<dbReference type="InterPro" id="IPR013783">
    <property type="entry name" value="Ig-like_fold"/>
</dbReference>
<comment type="subunit">
    <text evidence="1 6">Homodimer.</text>
</comment>
<keyword evidence="9" id="KW-1185">Reference proteome</keyword>
<feature type="active site" description="Proton donor" evidence="6">
    <location>
        <position position="414"/>
    </location>
</feature>
<dbReference type="Gene3D" id="1.20.58.80">
    <property type="entry name" value="Phosphotransferase system, lactose/cellobiose-type IIA subunit"/>
    <property type="match status" value="1"/>
</dbReference>
<evidence type="ECO:0000313" key="8">
    <source>
        <dbReference type="EMBL" id="TWE20406.1"/>
    </source>
</evidence>
<dbReference type="Pfam" id="PF21702">
    <property type="entry name" value="GLGE_C"/>
    <property type="match status" value="1"/>
</dbReference>
<keyword evidence="2 6" id="KW-0328">Glycosyltransferase</keyword>
<reference evidence="8 9" key="1">
    <citation type="submission" date="2019-06" db="EMBL/GenBank/DDBJ databases">
        <title>Sequencing the genomes of 1000 actinobacteria strains.</title>
        <authorList>
            <person name="Klenk H.-P."/>
        </authorList>
    </citation>
    <scope>NUCLEOTIDE SEQUENCE [LARGE SCALE GENOMIC DNA]</scope>
    <source>
        <strain evidence="8 9">DSM 41649</strain>
    </source>
</reference>
<organism evidence="8 9">
    <name type="scientific">Kitasatospora atroaurantiaca</name>
    <dbReference type="NCBI Taxonomy" id="285545"/>
    <lineage>
        <taxon>Bacteria</taxon>
        <taxon>Bacillati</taxon>
        <taxon>Actinomycetota</taxon>
        <taxon>Actinomycetes</taxon>
        <taxon>Kitasatosporales</taxon>
        <taxon>Streptomycetaceae</taxon>
        <taxon>Kitasatospora</taxon>
    </lineage>
</organism>
<dbReference type="AlphaFoldDB" id="A0A561EXR8"/>
<dbReference type="InterPro" id="IPR026585">
    <property type="entry name" value="GlgE"/>
</dbReference>
<feature type="active site" description="Nucleophile" evidence="6">
    <location>
        <position position="385"/>
    </location>
</feature>
<dbReference type="Gene3D" id="3.20.20.80">
    <property type="entry name" value="Glycosidases"/>
    <property type="match status" value="1"/>
</dbReference>
<feature type="binding site" evidence="6">
    <location>
        <position position="350"/>
    </location>
    <ligand>
        <name>alpha-maltose 1-phosphate</name>
        <dbReference type="ChEBI" id="CHEBI:63576"/>
    </ligand>
</feature>
<evidence type="ECO:0000256" key="6">
    <source>
        <dbReference type="HAMAP-Rule" id="MF_02124"/>
    </source>
</evidence>
<dbReference type="PANTHER" id="PTHR47786">
    <property type="entry name" value="ALPHA-1,4-GLUCAN:MALTOSE-1-PHOSPHATE MALTOSYLTRANSFERASE"/>
    <property type="match status" value="1"/>
</dbReference>